<dbReference type="OrthoDB" id="9805462at2"/>
<sequence>MNAKNSKNTTKPTIALNKKARHEYHLQNKIEAGMELQGWEVKSIRSGKINITESFVTIDKGEAYVLGTTIQPLNQASTHVVCDPTRKRKLLIKRSELDKLIGSVERQGYSIIPTAMYWSKNWVKLEIYLAKGKQEHDKRDSIKDRDWARDKERMMKHKV</sequence>
<gene>
    <name evidence="3" type="primary">smpB</name>
    <name evidence="4" type="ORF">AX660_07925</name>
</gene>
<dbReference type="GO" id="GO:0005829">
    <property type="term" value="C:cytosol"/>
    <property type="evidence" value="ECO:0007669"/>
    <property type="project" value="TreeGrafter"/>
</dbReference>
<keyword evidence="1 3" id="KW-0963">Cytoplasm</keyword>
<dbReference type="PROSITE" id="PS01317">
    <property type="entry name" value="SSRP"/>
    <property type="match status" value="1"/>
</dbReference>
<dbReference type="SUPFAM" id="SSF74982">
    <property type="entry name" value="Small protein B (SmpB)"/>
    <property type="match status" value="1"/>
</dbReference>
<name>A0A136A3Z2_9ALTE</name>
<dbReference type="STRING" id="1799789.AX660_07925"/>
<dbReference type="PANTHER" id="PTHR30308:SF2">
    <property type="entry name" value="SSRA-BINDING PROTEIN"/>
    <property type="match status" value="1"/>
</dbReference>
<dbReference type="GO" id="GO:0003723">
    <property type="term" value="F:RNA binding"/>
    <property type="evidence" value="ECO:0007669"/>
    <property type="project" value="UniProtKB-UniRule"/>
</dbReference>
<evidence type="ECO:0000256" key="2">
    <source>
        <dbReference type="ARBA" id="ARBA00022884"/>
    </source>
</evidence>
<dbReference type="CDD" id="cd09294">
    <property type="entry name" value="SmpB"/>
    <property type="match status" value="1"/>
</dbReference>
<dbReference type="NCBIfam" id="TIGR00086">
    <property type="entry name" value="smpB"/>
    <property type="match status" value="1"/>
</dbReference>
<dbReference type="GO" id="GO:0070929">
    <property type="term" value="P:trans-translation"/>
    <property type="evidence" value="ECO:0007669"/>
    <property type="project" value="UniProtKB-UniRule"/>
</dbReference>
<reference evidence="5" key="1">
    <citation type="submission" date="2016-02" db="EMBL/GenBank/DDBJ databases">
        <authorList>
            <person name="Schultz-Johansen M."/>
            <person name="Glaring M.A."/>
            <person name="Bech P.K."/>
            <person name="Stougaard P."/>
        </authorList>
    </citation>
    <scope>NUCLEOTIDE SEQUENCE [LARGE SCALE GENOMIC DNA]</scope>
    <source>
        <strain evidence="5">S66</strain>
    </source>
</reference>
<dbReference type="NCBIfam" id="NF003843">
    <property type="entry name" value="PRK05422.1"/>
    <property type="match status" value="1"/>
</dbReference>
<organism evidence="4 5">
    <name type="scientific">Paraglaciecola hydrolytica</name>
    <dbReference type="NCBI Taxonomy" id="1799789"/>
    <lineage>
        <taxon>Bacteria</taxon>
        <taxon>Pseudomonadati</taxon>
        <taxon>Pseudomonadota</taxon>
        <taxon>Gammaproteobacteria</taxon>
        <taxon>Alteromonadales</taxon>
        <taxon>Alteromonadaceae</taxon>
        <taxon>Paraglaciecola</taxon>
    </lineage>
</organism>
<dbReference type="Proteomes" id="UP000070299">
    <property type="component" value="Unassembled WGS sequence"/>
</dbReference>
<comment type="subcellular location">
    <subcellularLocation>
        <location evidence="3">Cytoplasm</location>
    </subcellularLocation>
    <text evidence="3">The tmRNA-SmpB complex associates with stalled 70S ribosomes.</text>
</comment>
<evidence type="ECO:0000313" key="5">
    <source>
        <dbReference type="Proteomes" id="UP000070299"/>
    </source>
</evidence>
<dbReference type="PANTHER" id="PTHR30308">
    <property type="entry name" value="TMRNA-BINDING COMPONENT OF TRANS-TRANSLATION TAGGING COMPLEX"/>
    <property type="match status" value="1"/>
</dbReference>
<keyword evidence="5" id="KW-1185">Reference proteome</keyword>
<keyword evidence="2 3" id="KW-0694">RNA-binding</keyword>
<dbReference type="HAMAP" id="MF_00023">
    <property type="entry name" value="SmpB"/>
    <property type="match status" value="1"/>
</dbReference>
<evidence type="ECO:0000256" key="1">
    <source>
        <dbReference type="ARBA" id="ARBA00022490"/>
    </source>
</evidence>
<proteinExistence type="inferred from homology"/>
<dbReference type="EMBL" id="LSNE01000003">
    <property type="protein sequence ID" value="KXI29937.1"/>
    <property type="molecule type" value="Genomic_DNA"/>
</dbReference>
<evidence type="ECO:0000256" key="3">
    <source>
        <dbReference type="HAMAP-Rule" id="MF_00023"/>
    </source>
</evidence>
<comment type="caution">
    <text evidence="4">The sequence shown here is derived from an EMBL/GenBank/DDBJ whole genome shotgun (WGS) entry which is preliminary data.</text>
</comment>
<dbReference type="RefSeq" id="WP_068373394.1">
    <property type="nucleotide sequence ID" value="NZ_LSNE01000003.1"/>
</dbReference>
<comment type="function">
    <text evidence="3">Required for rescue of stalled ribosomes mediated by trans-translation. Binds to transfer-messenger RNA (tmRNA), required for stable association of tmRNA with ribosomes. tmRNA and SmpB together mimic tRNA shape, replacing the anticodon stem-loop with SmpB. tmRNA is encoded by the ssrA gene; the 2 termini fold to resemble tRNA(Ala) and it encodes a 'tag peptide', a short internal open reading frame. During trans-translation Ala-aminoacylated tmRNA acts like a tRNA, entering the A-site of stalled ribosomes, displacing the stalled mRNA. The ribosome then switches to translate the ORF on the tmRNA; the nascent peptide is terminated with the 'tag peptide' encoded by the tmRNA and targeted for degradation. The ribosome is freed to recommence translation, which seems to be the essential function of trans-translation.</text>
</comment>
<protein>
    <recommendedName>
        <fullName evidence="3">SsrA-binding protein</fullName>
    </recommendedName>
    <alternativeName>
        <fullName evidence="3">Small protein B</fullName>
    </alternativeName>
</protein>
<dbReference type="Gene3D" id="2.40.280.10">
    <property type="match status" value="1"/>
</dbReference>
<dbReference type="InterPro" id="IPR023620">
    <property type="entry name" value="SmpB"/>
</dbReference>
<dbReference type="InterPro" id="IPR020081">
    <property type="entry name" value="SsrA-bd_prot_CS"/>
</dbReference>
<comment type="similarity">
    <text evidence="3">Belongs to the SmpB family.</text>
</comment>
<dbReference type="Pfam" id="PF01668">
    <property type="entry name" value="SmpB"/>
    <property type="match status" value="1"/>
</dbReference>
<dbReference type="GO" id="GO:0070930">
    <property type="term" value="P:trans-translation-dependent protein tagging"/>
    <property type="evidence" value="ECO:0007669"/>
    <property type="project" value="TreeGrafter"/>
</dbReference>
<dbReference type="AlphaFoldDB" id="A0A136A3Z2"/>
<evidence type="ECO:0000313" key="4">
    <source>
        <dbReference type="EMBL" id="KXI29937.1"/>
    </source>
</evidence>
<dbReference type="InterPro" id="IPR000037">
    <property type="entry name" value="SsrA-bd_prot"/>
</dbReference>
<accession>A0A136A3Z2</accession>